<reference evidence="2 3" key="1">
    <citation type="submission" date="2023-07" db="EMBL/GenBank/DDBJ databases">
        <title>Genomic Encyclopedia of Type Strains, Phase IV (KMG-IV): sequencing the most valuable type-strain genomes for metagenomic binning, comparative biology and taxonomic classification.</title>
        <authorList>
            <person name="Goeker M."/>
        </authorList>
    </citation>
    <scope>NUCLEOTIDE SEQUENCE [LARGE SCALE GENOMIC DNA]</scope>
    <source>
        <strain evidence="2 3">DSM 12751</strain>
    </source>
</reference>
<name>A0ABT9W4G3_9BACI</name>
<comment type="caution">
    <text evidence="2">The sequence shown here is derived from an EMBL/GenBank/DDBJ whole genome shotgun (WGS) entry which is preliminary data.</text>
</comment>
<evidence type="ECO:0000313" key="3">
    <source>
        <dbReference type="Proteomes" id="UP001235840"/>
    </source>
</evidence>
<proteinExistence type="predicted"/>
<organism evidence="2 3">
    <name type="scientific">Caldalkalibacillus horti</name>
    <dbReference type="NCBI Taxonomy" id="77523"/>
    <lineage>
        <taxon>Bacteria</taxon>
        <taxon>Bacillati</taxon>
        <taxon>Bacillota</taxon>
        <taxon>Bacilli</taxon>
        <taxon>Bacillales</taxon>
        <taxon>Bacillaceae</taxon>
        <taxon>Caldalkalibacillus</taxon>
    </lineage>
</organism>
<keyword evidence="3" id="KW-1185">Reference proteome</keyword>
<keyword evidence="1" id="KW-0812">Transmembrane</keyword>
<evidence type="ECO:0000256" key="1">
    <source>
        <dbReference type="SAM" id="Phobius"/>
    </source>
</evidence>
<gene>
    <name evidence="2" type="ORF">J2S11_003672</name>
</gene>
<dbReference type="EMBL" id="JAUSTY010000019">
    <property type="protein sequence ID" value="MDQ0167745.1"/>
    <property type="molecule type" value="Genomic_DNA"/>
</dbReference>
<evidence type="ECO:0000313" key="2">
    <source>
        <dbReference type="EMBL" id="MDQ0167745.1"/>
    </source>
</evidence>
<keyword evidence="1" id="KW-0472">Membrane</keyword>
<sequence>MLQQAQTSNLLNKFVHKFEIKLFDHLQIFITYYRIILTLFAMVIFIVSTIIFFYTYTY</sequence>
<accession>A0ABT9W4G3</accession>
<protein>
    <submittedName>
        <fullName evidence="2">Uncharacterized protein</fullName>
    </submittedName>
</protein>
<feature type="transmembrane region" description="Helical" evidence="1">
    <location>
        <begin position="32"/>
        <end position="56"/>
    </location>
</feature>
<dbReference type="Proteomes" id="UP001235840">
    <property type="component" value="Unassembled WGS sequence"/>
</dbReference>
<keyword evidence="1" id="KW-1133">Transmembrane helix</keyword>